<feature type="chain" id="PRO_5041372606" description="Signal peptidase I" evidence="7">
    <location>
        <begin position="25"/>
        <end position="269"/>
    </location>
</feature>
<dbReference type="GO" id="GO:0009003">
    <property type="term" value="F:signal peptidase activity"/>
    <property type="evidence" value="ECO:0007669"/>
    <property type="project" value="UniProtKB-EC"/>
</dbReference>
<dbReference type="InterPro" id="IPR019533">
    <property type="entry name" value="Peptidase_S26"/>
</dbReference>
<evidence type="ECO:0000256" key="5">
    <source>
        <dbReference type="ARBA" id="ARBA00022801"/>
    </source>
</evidence>
<dbReference type="InterPro" id="IPR036286">
    <property type="entry name" value="LexA/Signal_pep-like_sf"/>
</dbReference>
<sequence>MIQSKRMIAGIFAALGLSAAGALAADEREAAAKALVTASLPVWLAQAGAFTADTTAIKTATERSAHGLASTLPETCDVARMNRDLCGVKLVRIPSLSMAPGLLEKDTVAVLQKDFGVVRRGDVLVHNAKYQGATSLGITRVIGMPGDTVEIRAGDVLVNGTPFAREATGETYGDDIFSAAVVRETTPEGRSYTIAMPDPRPQTQADNFGPVTVPAGKYFVMGDNRYNSLDSRFPDMFNEDGFVAQSDVVGVAASVLAANDHARIGLTLR</sequence>
<dbReference type="PRINTS" id="PR00727">
    <property type="entry name" value="LEADERPTASE"/>
</dbReference>
<dbReference type="NCBIfam" id="TIGR02227">
    <property type="entry name" value="sigpep_I_bact"/>
    <property type="match status" value="1"/>
</dbReference>
<evidence type="ECO:0000256" key="2">
    <source>
        <dbReference type="ARBA" id="ARBA00009370"/>
    </source>
</evidence>
<accession>A0AA50H8I8</accession>
<evidence type="ECO:0000256" key="3">
    <source>
        <dbReference type="ARBA" id="ARBA00013208"/>
    </source>
</evidence>
<name>A0AA50H8I8_9HYPH</name>
<comment type="subcellular location">
    <subcellularLocation>
        <location evidence="6">Membrane</location>
        <topology evidence="6">Single-pass type II membrane protein</topology>
    </subcellularLocation>
</comment>
<keyword evidence="6" id="KW-0645">Protease</keyword>
<dbReference type="SUPFAM" id="SSF51306">
    <property type="entry name" value="LexA/Signal peptidase"/>
    <property type="match status" value="1"/>
</dbReference>
<comment type="catalytic activity">
    <reaction evidence="1 6">
        <text>Cleavage of hydrophobic, N-terminal signal or leader sequences from secreted and periplasmic proteins.</text>
        <dbReference type="EC" id="3.4.21.89"/>
    </reaction>
</comment>
<gene>
    <name evidence="9" type="primary">lepB</name>
    <name evidence="9" type="ORF">Q9313_02755</name>
</gene>
<dbReference type="GO" id="GO:0016020">
    <property type="term" value="C:membrane"/>
    <property type="evidence" value="ECO:0007669"/>
    <property type="project" value="UniProtKB-SubCell"/>
</dbReference>
<proteinExistence type="inferred from homology"/>
<dbReference type="GO" id="GO:0004252">
    <property type="term" value="F:serine-type endopeptidase activity"/>
    <property type="evidence" value="ECO:0007669"/>
    <property type="project" value="InterPro"/>
</dbReference>
<keyword evidence="7" id="KW-0732">Signal</keyword>
<feature type="signal peptide" evidence="7">
    <location>
        <begin position="1"/>
        <end position="24"/>
    </location>
</feature>
<evidence type="ECO:0000256" key="6">
    <source>
        <dbReference type="RuleBase" id="RU362042"/>
    </source>
</evidence>
<evidence type="ECO:0000313" key="9">
    <source>
        <dbReference type="EMBL" id="WLR97969.1"/>
    </source>
</evidence>
<dbReference type="AlphaFoldDB" id="A0AA50H8I8"/>
<protein>
    <recommendedName>
        <fullName evidence="4 6">Signal peptidase I</fullName>
        <ecNumber evidence="3 6">3.4.21.89</ecNumber>
    </recommendedName>
</protein>
<dbReference type="RefSeq" id="WP_306037857.1">
    <property type="nucleotide sequence ID" value="NZ_CP132302.1"/>
</dbReference>
<dbReference type="Gene3D" id="2.10.109.10">
    <property type="entry name" value="Umud Fragment, subunit A"/>
    <property type="match status" value="1"/>
</dbReference>
<evidence type="ECO:0000256" key="4">
    <source>
        <dbReference type="ARBA" id="ARBA00019232"/>
    </source>
</evidence>
<dbReference type="Proteomes" id="UP001234585">
    <property type="component" value="Chromosome"/>
</dbReference>
<comment type="similarity">
    <text evidence="2 6">Belongs to the peptidase S26 family.</text>
</comment>
<dbReference type="PANTHER" id="PTHR43390:SF1">
    <property type="entry name" value="CHLOROPLAST PROCESSING PEPTIDASE"/>
    <property type="match status" value="1"/>
</dbReference>
<reference evidence="9 10" key="1">
    <citation type="submission" date="2023-08" db="EMBL/GenBank/DDBJ databases">
        <title>Pathogen: clinical or host-associated sample.</title>
        <authorList>
            <person name="Hergert J."/>
            <person name="Casey R."/>
            <person name="Wagner J."/>
            <person name="Young E.L."/>
            <person name="Oakeson K.F."/>
        </authorList>
    </citation>
    <scope>NUCLEOTIDE SEQUENCE [LARGE SCALE GENOMIC DNA]</scope>
    <source>
        <strain evidence="9 10">1760953</strain>
    </source>
</reference>
<dbReference type="GO" id="GO:0006465">
    <property type="term" value="P:signal peptide processing"/>
    <property type="evidence" value="ECO:0007669"/>
    <property type="project" value="InterPro"/>
</dbReference>
<dbReference type="InterPro" id="IPR000223">
    <property type="entry name" value="Pept_S26A_signal_pept_1"/>
</dbReference>
<evidence type="ECO:0000256" key="1">
    <source>
        <dbReference type="ARBA" id="ARBA00000677"/>
    </source>
</evidence>
<feature type="domain" description="Peptidase S26" evidence="8">
    <location>
        <begin position="89"/>
        <end position="255"/>
    </location>
</feature>
<dbReference type="InterPro" id="IPR019758">
    <property type="entry name" value="Pept_S26A_signal_pept_1_CS"/>
</dbReference>
<evidence type="ECO:0000256" key="7">
    <source>
        <dbReference type="SAM" id="SignalP"/>
    </source>
</evidence>
<dbReference type="EMBL" id="CP132302">
    <property type="protein sequence ID" value="WLR97969.1"/>
    <property type="molecule type" value="Genomic_DNA"/>
</dbReference>
<organism evidence="9 10">
    <name type="scientific">Shinella sumterensis</name>
    <dbReference type="NCBI Taxonomy" id="1967501"/>
    <lineage>
        <taxon>Bacteria</taxon>
        <taxon>Pseudomonadati</taxon>
        <taxon>Pseudomonadota</taxon>
        <taxon>Alphaproteobacteria</taxon>
        <taxon>Hyphomicrobiales</taxon>
        <taxon>Rhizobiaceae</taxon>
        <taxon>Shinella</taxon>
    </lineage>
</organism>
<evidence type="ECO:0000313" key="10">
    <source>
        <dbReference type="Proteomes" id="UP001234585"/>
    </source>
</evidence>
<dbReference type="Pfam" id="PF10502">
    <property type="entry name" value="Peptidase_S26"/>
    <property type="match status" value="1"/>
</dbReference>
<dbReference type="PANTHER" id="PTHR43390">
    <property type="entry name" value="SIGNAL PEPTIDASE I"/>
    <property type="match status" value="1"/>
</dbReference>
<dbReference type="PROSITE" id="PS00761">
    <property type="entry name" value="SPASE_I_3"/>
    <property type="match status" value="1"/>
</dbReference>
<evidence type="ECO:0000259" key="8">
    <source>
        <dbReference type="Pfam" id="PF10502"/>
    </source>
</evidence>
<keyword evidence="10" id="KW-1185">Reference proteome</keyword>
<keyword evidence="5 6" id="KW-0378">Hydrolase</keyword>
<dbReference type="CDD" id="cd06530">
    <property type="entry name" value="S26_SPase_I"/>
    <property type="match status" value="1"/>
</dbReference>
<dbReference type="EC" id="3.4.21.89" evidence="3 6"/>